<feature type="transmembrane region" description="Helical" evidence="2">
    <location>
        <begin position="163"/>
        <end position="182"/>
    </location>
</feature>
<keyword evidence="4" id="KW-1185">Reference proteome</keyword>
<evidence type="ECO:0000256" key="2">
    <source>
        <dbReference type="SAM" id="Phobius"/>
    </source>
</evidence>
<feature type="transmembrane region" description="Helical" evidence="2">
    <location>
        <begin position="136"/>
        <end position="156"/>
    </location>
</feature>
<keyword evidence="2" id="KW-0472">Membrane</keyword>
<evidence type="ECO:0000256" key="1">
    <source>
        <dbReference type="SAM" id="MobiDB-lite"/>
    </source>
</evidence>
<reference evidence="3 4" key="1">
    <citation type="journal article" date="2017" name="Biochemistry">
        <title>Identification of the Biosynthetic Pathway for the Antibiotic Bicyclomycin.</title>
        <authorList>
            <person name="Patteson J."/>
            <person name="Cai W."/>
            <person name="Johnson R.A."/>
            <person name="Santa Maria K."/>
            <person name="Li B."/>
        </authorList>
    </citation>
    <scope>NUCLEOTIDE SEQUENCE [LARGE SCALE GENOMIC DNA]</scope>
    <source>
        <strain evidence="3 4">ATCC 21532</strain>
    </source>
</reference>
<keyword evidence="2" id="KW-1133">Transmembrane helix</keyword>
<keyword evidence="2" id="KW-0812">Transmembrane</keyword>
<evidence type="ECO:0000313" key="3">
    <source>
        <dbReference type="EMBL" id="PHQ53468.1"/>
    </source>
</evidence>
<name>A0A2G1XQF1_STRCJ</name>
<feature type="region of interest" description="Disordered" evidence="1">
    <location>
        <begin position="1"/>
        <end position="79"/>
    </location>
</feature>
<dbReference type="Proteomes" id="UP000222531">
    <property type="component" value="Unassembled WGS sequence"/>
</dbReference>
<sequence length="253" mass="25890">MTRRSDRPASGPDGAAWHDGGVTAPLTPQGNSSSEPEPEPDPGPGPGPGLPIPDGKAGAPKEKADAPDEQAEAPDERAELRTEMRQAAVVLAVTTVCGVLLGLLWLWLAPRVPLISDGKAVYLKNSEGEQAIGADGWFTLLALAFGAVSAAVVFLLHRRGGIPLVVGLAVGSLLGSLVGWRLGVWLGPGSDVAAHARAVGAGVVFEAPLKLAAKGALLAWPMAAMAVHLGLTALFGPRDPEPGPVVPHWPESA</sequence>
<feature type="compositionally biased region" description="Pro residues" evidence="1">
    <location>
        <begin position="41"/>
        <end position="51"/>
    </location>
</feature>
<gene>
    <name evidence="3" type="ORF">BLA24_00615</name>
</gene>
<comment type="caution">
    <text evidence="3">The sequence shown here is derived from an EMBL/GenBank/DDBJ whole genome shotgun (WGS) entry which is preliminary data.</text>
</comment>
<dbReference type="EMBL" id="NHZO01000012">
    <property type="protein sequence ID" value="PHQ53468.1"/>
    <property type="molecule type" value="Genomic_DNA"/>
</dbReference>
<protein>
    <submittedName>
        <fullName evidence="3">ABC transporter permease</fullName>
    </submittedName>
</protein>
<dbReference type="OrthoDB" id="4350296at2"/>
<evidence type="ECO:0000313" key="4">
    <source>
        <dbReference type="Proteomes" id="UP000222531"/>
    </source>
</evidence>
<proteinExistence type="predicted"/>
<organism evidence="3 4">
    <name type="scientific">Streptomyces cinnamoneus</name>
    <name type="common">Streptoverticillium cinnamoneum</name>
    <dbReference type="NCBI Taxonomy" id="53446"/>
    <lineage>
        <taxon>Bacteria</taxon>
        <taxon>Bacillati</taxon>
        <taxon>Actinomycetota</taxon>
        <taxon>Actinomycetes</taxon>
        <taxon>Kitasatosporales</taxon>
        <taxon>Streptomycetaceae</taxon>
        <taxon>Streptomyces</taxon>
        <taxon>Streptomyces cinnamoneus group</taxon>
    </lineage>
</organism>
<dbReference type="AlphaFoldDB" id="A0A2G1XQF1"/>
<accession>A0A2G1XQF1</accession>
<feature type="transmembrane region" description="Helical" evidence="2">
    <location>
        <begin position="87"/>
        <end position="108"/>
    </location>
</feature>